<dbReference type="EC" id="3.4.21.105" evidence="10"/>
<dbReference type="InterPro" id="IPR002610">
    <property type="entry name" value="Peptidase_S54_rhomboid-like"/>
</dbReference>
<keyword evidence="6 10" id="KW-0378">Hydrolase</keyword>
<evidence type="ECO:0000256" key="7">
    <source>
        <dbReference type="ARBA" id="ARBA00022825"/>
    </source>
</evidence>
<dbReference type="GO" id="GO:0016020">
    <property type="term" value="C:membrane"/>
    <property type="evidence" value="ECO:0007669"/>
    <property type="project" value="UniProtKB-SubCell"/>
</dbReference>
<comment type="caution">
    <text evidence="10">Lacks conserved residue(s) required for the propagation of feature annotation.</text>
</comment>
<feature type="region of interest" description="Disordered" evidence="12">
    <location>
        <begin position="710"/>
        <end position="736"/>
    </location>
</feature>
<evidence type="ECO:0000256" key="3">
    <source>
        <dbReference type="ARBA" id="ARBA00009045"/>
    </source>
</evidence>
<evidence type="ECO:0000256" key="10">
    <source>
        <dbReference type="RuleBase" id="RU362115"/>
    </source>
</evidence>
<feature type="compositionally biased region" description="Polar residues" evidence="12">
    <location>
        <begin position="576"/>
        <end position="602"/>
    </location>
</feature>
<feature type="region of interest" description="Disordered" evidence="12">
    <location>
        <begin position="512"/>
        <end position="540"/>
    </location>
</feature>
<dbReference type="GO" id="GO:0004252">
    <property type="term" value="F:serine-type endopeptidase activity"/>
    <property type="evidence" value="ECO:0007669"/>
    <property type="project" value="InterPro"/>
</dbReference>
<keyword evidence="7 10" id="KW-0720">Serine protease</keyword>
<keyword evidence="15" id="KW-1185">Reference proteome</keyword>
<feature type="compositionally biased region" description="Polar residues" evidence="12">
    <location>
        <begin position="375"/>
        <end position="384"/>
    </location>
</feature>
<evidence type="ECO:0000256" key="1">
    <source>
        <dbReference type="ARBA" id="ARBA00000156"/>
    </source>
</evidence>
<name>A0A078A8S3_STYLE</name>
<feature type="transmembrane region" description="Helical" evidence="10">
    <location>
        <begin position="164"/>
        <end position="183"/>
    </location>
</feature>
<dbReference type="Proteomes" id="UP000039865">
    <property type="component" value="Unassembled WGS sequence"/>
</dbReference>
<feature type="compositionally biased region" description="Polar residues" evidence="12">
    <location>
        <begin position="1369"/>
        <end position="1397"/>
    </location>
</feature>
<feature type="transmembrane region" description="Helical" evidence="10">
    <location>
        <begin position="263"/>
        <end position="283"/>
    </location>
</feature>
<organism evidence="14 15">
    <name type="scientific">Stylonychia lemnae</name>
    <name type="common">Ciliate</name>
    <dbReference type="NCBI Taxonomy" id="5949"/>
    <lineage>
        <taxon>Eukaryota</taxon>
        <taxon>Sar</taxon>
        <taxon>Alveolata</taxon>
        <taxon>Ciliophora</taxon>
        <taxon>Intramacronucleata</taxon>
        <taxon>Spirotrichea</taxon>
        <taxon>Stichotrichia</taxon>
        <taxon>Sporadotrichida</taxon>
        <taxon>Oxytrichidae</taxon>
        <taxon>Stylonychinae</taxon>
        <taxon>Stylonychia</taxon>
    </lineage>
</organism>
<dbReference type="SUPFAM" id="SSF117281">
    <property type="entry name" value="Kelch motif"/>
    <property type="match status" value="1"/>
</dbReference>
<dbReference type="Pfam" id="PF01694">
    <property type="entry name" value="Rhomboid"/>
    <property type="match status" value="1"/>
</dbReference>
<evidence type="ECO:0000256" key="6">
    <source>
        <dbReference type="ARBA" id="ARBA00022801"/>
    </source>
</evidence>
<evidence type="ECO:0000313" key="15">
    <source>
        <dbReference type="Proteomes" id="UP000039865"/>
    </source>
</evidence>
<evidence type="ECO:0000256" key="8">
    <source>
        <dbReference type="ARBA" id="ARBA00022989"/>
    </source>
</evidence>
<feature type="region of interest" description="Disordered" evidence="12">
    <location>
        <begin position="337"/>
        <end position="401"/>
    </location>
</feature>
<feature type="domain" description="Peptidase S54 rhomboid" evidence="13">
    <location>
        <begin position="130"/>
        <end position="185"/>
    </location>
</feature>
<dbReference type="InterPro" id="IPR035952">
    <property type="entry name" value="Rhomboid-like_sf"/>
</dbReference>
<evidence type="ECO:0000313" key="14">
    <source>
        <dbReference type="EMBL" id="CDW77937.1"/>
    </source>
</evidence>
<dbReference type="PANTHER" id="PTHR22936:SF69">
    <property type="entry name" value="RHOMBOID-LIKE PROTEIN"/>
    <property type="match status" value="1"/>
</dbReference>
<keyword evidence="5 10" id="KW-0812">Transmembrane</keyword>
<feature type="compositionally biased region" description="Basic and acidic residues" evidence="12">
    <location>
        <begin position="1330"/>
        <end position="1346"/>
    </location>
</feature>
<feature type="region of interest" description="Disordered" evidence="12">
    <location>
        <begin position="1314"/>
        <end position="1416"/>
    </location>
</feature>
<dbReference type="GO" id="GO:0006508">
    <property type="term" value="P:proteolysis"/>
    <property type="evidence" value="ECO:0007669"/>
    <property type="project" value="UniProtKB-KW"/>
</dbReference>
<gene>
    <name evidence="14" type="primary">Contig18493.g19646</name>
    <name evidence="14" type="ORF">STYLEM_6906</name>
</gene>
<dbReference type="InterPro" id="IPR022764">
    <property type="entry name" value="Peptidase_S54_rhomboid_dom"/>
</dbReference>
<feature type="compositionally biased region" description="Polar residues" evidence="12">
    <location>
        <begin position="1351"/>
        <end position="1361"/>
    </location>
</feature>
<dbReference type="EMBL" id="CCKQ01006621">
    <property type="protein sequence ID" value="CDW77937.1"/>
    <property type="molecule type" value="Genomic_DNA"/>
</dbReference>
<keyword evidence="11" id="KW-0175">Coiled coil</keyword>
<feature type="compositionally biased region" description="Polar residues" evidence="12">
    <location>
        <begin position="356"/>
        <end position="368"/>
    </location>
</feature>
<evidence type="ECO:0000256" key="4">
    <source>
        <dbReference type="ARBA" id="ARBA00022670"/>
    </source>
</evidence>
<reference evidence="14 15" key="1">
    <citation type="submission" date="2014-06" db="EMBL/GenBank/DDBJ databases">
        <authorList>
            <person name="Swart Estienne"/>
        </authorList>
    </citation>
    <scope>NUCLEOTIDE SEQUENCE [LARGE SCALE GENOMIC DNA]</scope>
    <source>
        <strain evidence="14 15">130c</strain>
    </source>
</reference>
<keyword evidence="8 10" id="KW-1133">Transmembrane helix</keyword>
<dbReference type="Gene3D" id="1.20.1540.10">
    <property type="entry name" value="Rhomboid-like"/>
    <property type="match status" value="1"/>
</dbReference>
<comment type="similarity">
    <text evidence="3 10">Belongs to the peptidase S54 family.</text>
</comment>
<evidence type="ECO:0000256" key="12">
    <source>
        <dbReference type="SAM" id="MobiDB-lite"/>
    </source>
</evidence>
<sequence length="1416" mass="162396">MANVHRLGDYQNNNNQNNQYGRPQFQGQQRANNAFQNQPLLGGGPNNQQFVDPRRESFFDMLKFTFCPTFTIFSFIFFITLIDVLVYITTLIANTAKSYPLDDSNFLGPSIITLNTFGSNNPWQMRYKYQVWRYITPIFLHAGFMHIFSNMLSQMIIGFMLESVMGPFRVGLVYIASGFYLYLWSSCLPSKIIKNILNIQLSLVFVNWKALDRSPESQENTVDVFGHLGGFISGFFFGSLIMIHMRGQEARQRNSYEKICQMIGGAGVVIFFIICFSVFYTSLKILMTSSALSKKRGISFAERPIILNINELQANGDFEIDEEYQAEIQNALAKEQQNKLNDSLSGPKSILKKQPGQMSPQQSKSQSVKLPMPQTLGQSASTSLLEKPLPSLTNNRGRGNNYSNIQQRIQQVIAESKNGAQKIRGEGINDLIKIEQLEKKEIEKINFQKYQVKEEEKYDPTAHQMQSYSLQMKDPQKGQYSDSDLQNQNDVKVSNKIQLSKIQLKSKKDLNIPNTLPIQPIKKSSPSGYQENNKNVDKTRYDDNELLNKSGESLIQNQNFVPPPLKQTPQLDERQNTAGSNNNSMNASDQSRRGNQNYKPQNYQVVTADKLPDYLLERDQEIDNLEKEIQAQRMNQRYNAINNQNENVSLKEVASSNKLNIKPENIISAAAETNKKSFKEKQKQLLQSLQQNMQILNNFVTMFTSQAQQETQLQKHSDELEKKKQEDQPLFENPKESVQSFTESIIVQNSVLYSSNKNASEVGVYGDIEELNKLKRKHQNMIKDEQSDESCIILNEYLLLKYNFKNKWVQQLDISSYLFSKFPSICDLRNGQVCITGGLKFDDSGYVNDALLFDTRTIQIEQLERMEVARFKHQLIECEGSIFAIGGISNRANIPIKIVEAFDVKLSQEWRRCTSMFLERSEFFACSHPGSHFIYVYGGTVKQEDRYAIERYNSKDDKWEVMDIKLNETFPYIDIFNTHSLLLVNKRDVNETGLKQIHQEKVGLTLEEELIQKMLDANENNKVTPKINEQIEKEYRKDPSSSQLKTRIKKDDSTREEKSATKEDFTEMSNTISLVENQAAKISKNSRLKMKVNLNRAKENTEKRLRLGSSQSVPQLSITDSVTLPSIRDLKAQQTQITDLFSESVQSIKNFNSVPSEKDMFQLKKNRLSPDELLYLNFKSGVLQIQKVYLDGAGINPQVIKLDMKSKDSVSHVSLCQSQGYIFILRKHDPYLIESINMSLNNSLSEKYPSREEYQASLNQREIDKEEFKKIYVELKQKQIEDTEATRGGPVPQGYQGSLNNSVADPYFEEEQVIVPTTPDKSKNSKKKNVKDTNKSMKVKDEKYLEKIQNNHKLAQSQIVQDKNKTLTKKSTVQTPLKDNRTKTPVKQEQPKSQPQGKSILKKDGSASKIKKRVQI</sequence>
<evidence type="ECO:0000256" key="9">
    <source>
        <dbReference type="ARBA" id="ARBA00023136"/>
    </source>
</evidence>
<dbReference type="InParanoid" id="A0A078A8S3"/>
<feature type="region of interest" description="Disordered" evidence="12">
    <location>
        <begin position="1034"/>
        <end position="1064"/>
    </location>
</feature>
<feature type="coiled-coil region" evidence="11">
    <location>
        <begin position="615"/>
        <end position="651"/>
    </location>
</feature>
<feature type="compositionally biased region" description="Polar residues" evidence="12">
    <location>
        <begin position="512"/>
        <end position="533"/>
    </location>
</feature>
<dbReference type="OrthoDB" id="418595at2759"/>
<evidence type="ECO:0000256" key="11">
    <source>
        <dbReference type="SAM" id="Coils"/>
    </source>
</evidence>
<feature type="compositionally biased region" description="Basic and acidic residues" evidence="12">
    <location>
        <begin position="1049"/>
        <end position="1064"/>
    </location>
</feature>
<comment type="subcellular location">
    <subcellularLocation>
        <location evidence="2 10">Membrane</location>
        <topology evidence="2 10">Multi-pass membrane protein</topology>
    </subcellularLocation>
</comment>
<feature type="transmembrane region" description="Helical" evidence="10">
    <location>
        <begin position="64"/>
        <end position="88"/>
    </location>
</feature>
<protein>
    <recommendedName>
        <fullName evidence="10">Rhomboid-like protease</fullName>
        <ecNumber evidence="10">3.4.21.105</ecNumber>
    </recommendedName>
</protein>
<feature type="region of interest" description="Disordered" evidence="12">
    <location>
        <begin position="554"/>
        <end position="602"/>
    </location>
</feature>
<feature type="transmembrane region" description="Helical" evidence="10">
    <location>
        <begin position="224"/>
        <end position="243"/>
    </location>
</feature>
<evidence type="ECO:0000259" key="13">
    <source>
        <dbReference type="Pfam" id="PF01694"/>
    </source>
</evidence>
<dbReference type="Gene3D" id="2.120.10.80">
    <property type="entry name" value="Kelch-type beta propeller"/>
    <property type="match status" value="1"/>
</dbReference>
<feature type="compositionally biased region" description="Basic and acidic residues" evidence="12">
    <location>
        <begin position="713"/>
        <end position="727"/>
    </location>
</feature>
<dbReference type="PANTHER" id="PTHR22936">
    <property type="entry name" value="RHOMBOID-RELATED"/>
    <property type="match status" value="1"/>
</dbReference>
<keyword evidence="9 10" id="KW-0472">Membrane</keyword>
<feature type="region of interest" description="Disordered" evidence="12">
    <location>
        <begin position="1283"/>
        <end position="1302"/>
    </location>
</feature>
<feature type="transmembrane region" description="Helical" evidence="10">
    <location>
        <begin position="131"/>
        <end position="152"/>
    </location>
</feature>
<feature type="compositionally biased region" description="Polar residues" evidence="12">
    <location>
        <begin position="391"/>
        <end position="401"/>
    </location>
</feature>
<dbReference type="SUPFAM" id="SSF144091">
    <property type="entry name" value="Rhomboid-like"/>
    <property type="match status" value="1"/>
</dbReference>
<proteinExistence type="inferred from homology"/>
<evidence type="ECO:0000256" key="2">
    <source>
        <dbReference type="ARBA" id="ARBA00004141"/>
    </source>
</evidence>
<keyword evidence="4 10" id="KW-0645">Protease</keyword>
<accession>A0A078A8S3</accession>
<evidence type="ECO:0000256" key="5">
    <source>
        <dbReference type="ARBA" id="ARBA00022692"/>
    </source>
</evidence>
<dbReference type="InterPro" id="IPR015915">
    <property type="entry name" value="Kelch-typ_b-propeller"/>
</dbReference>
<comment type="function">
    <text evidence="10">Serine protease involved in intramembrane proteolysis.</text>
</comment>
<feature type="region of interest" description="Disordered" evidence="12">
    <location>
        <begin position="1"/>
        <end position="24"/>
    </location>
</feature>
<comment type="catalytic activity">
    <reaction evidence="1 10">
        <text>Cleaves type-1 transmembrane domains using a catalytic dyad composed of serine and histidine that are contributed by different transmembrane domains.</text>
        <dbReference type="EC" id="3.4.21.105"/>
    </reaction>
</comment>